<dbReference type="InterPro" id="IPR001506">
    <property type="entry name" value="Peptidase_M12A"/>
</dbReference>
<organism evidence="3 4">
    <name type="scientific">Candolleomyces aberdarensis</name>
    <dbReference type="NCBI Taxonomy" id="2316362"/>
    <lineage>
        <taxon>Eukaryota</taxon>
        <taxon>Fungi</taxon>
        <taxon>Dikarya</taxon>
        <taxon>Basidiomycota</taxon>
        <taxon>Agaricomycotina</taxon>
        <taxon>Agaricomycetes</taxon>
        <taxon>Agaricomycetidae</taxon>
        <taxon>Agaricales</taxon>
        <taxon>Agaricineae</taxon>
        <taxon>Psathyrellaceae</taxon>
        <taxon>Candolleomyces</taxon>
    </lineage>
</organism>
<keyword evidence="1" id="KW-0479">Metal-binding</keyword>
<feature type="binding site" evidence="1">
    <location>
        <position position="150"/>
    </location>
    <ligand>
        <name>Zn(2+)</name>
        <dbReference type="ChEBI" id="CHEBI:29105"/>
        <note>catalytic</note>
    </ligand>
</feature>
<reference evidence="3 4" key="1">
    <citation type="submission" date="2019-01" db="EMBL/GenBank/DDBJ databases">
        <title>Draft genome sequence of Psathyrella aberdarensis IHI B618.</title>
        <authorList>
            <person name="Buettner E."/>
            <person name="Kellner H."/>
        </authorList>
    </citation>
    <scope>NUCLEOTIDE SEQUENCE [LARGE SCALE GENOMIC DNA]</scope>
    <source>
        <strain evidence="3 4">IHI B618</strain>
    </source>
</reference>
<gene>
    <name evidence="3" type="ORF">EST38_g9960</name>
</gene>
<dbReference type="STRING" id="2316362.A0A4Q2DAD1"/>
<feature type="binding site" evidence="1">
    <location>
        <position position="160"/>
    </location>
    <ligand>
        <name>Zn(2+)</name>
        <dbReference type="ChEBI" id="CHEBI:29105"/>
        <note>catalytic</note>
    </ligand>
</feature>
<dbReference type="AlphaFoldDB" id="A0A4Q2DAD1"/>
<feature type="unsure residue" description="D or N" evidence="3">
    <location>
        <position position="73"/>
    </location>
</feature>
<dbReference type="OrthoDB" id="291007at2759"/>
<dbReference type="GO" id="GO:0004222">
    <property type="term" value="F:metalloendopeptidase activity"/>
    <property type="evidence" value="ECO:0007669"/>
    <property type="project" value="UniProtKB-UniRule"/>
</dbReference>
<keyword evidence="1" id="KW-0645">Protease</keyword>
<sequence>MSDETAPQQPISTDENPEWYSHCCTDLSKVKRSGGRIDGMKAILVTASWLWDNGRTITVGFVDPVPGTPVQQDKVKEVVKEWEKHANLKFRFIPNGNDAEIRIGFREKAGSWSYIGKVALEIDKPEQTMNFGWVESTPETTAKERGVILHEFGHAIGYLHEHQSPRRGERLTLNEQVIIDYVQRTQIPPWTEEDARQNIINVYSRAEVSNFSAVDFTSIMMYFMPANWNVQGIEIPPNESLSPLDKAYAFLNYPFFIGTASSDPNVNILNSLNTAKVTGTARANIALEYIEGDWRGLRAEFTRWAVNQRALSDRAQAVSRREEAAAAVAAVAEVEAD</sequence>
<evidence type="ECO:0000313" key="4">
    <source>
        <dbReference type="Proteomes" id="UP000290288"/>
    </source>
</evidence>
<evidence type="ECO:0000259" key="2">
    <source>
        <dbReference type="PROSITE" id="PS51864"/>
    </source>
</evidence>
<feature type="domain" description="Peptidase M12A" evidence="2">
    <location>
        <begin position="41"/>
        <end position="180"/>
    </location>
</feature>
<dbReference type="Pfam" id="PF01400">
    <property type="entry name" value="Astacin"/>
    <property type="match status" value="1"/>
</dbReference>
<dbReference type="PROSITE" id="PS51864">
    <property type="entry name" value="ASTACIN"/>
    <property type="match status" value="1"/>
</dbReference>
<proteinExistence type="predicted"/>
<dbReference type="Gene3D" id="3.40.390.10">
    <property type="entry name" value="Collagenase (Catalytic Domain)"/>
    <property type="match status" value="1"/>
</dbReference>
<feature type="binding site" evidence="1">
    <location>
        <position position="154"/>
    </location>
    <ligand>
        <name>Zn(2+)</name>
        <dbReference type="ChEBI" id="CHEBI:29105"/>
        <note>catalytic</note>
    </ligand>
</feature>
<protein>
    <recommendedName>
        <fullName evidence="2">Peptidase M12A domain-containing protein</fullName>
    </recommendedName>
</protein>
<dbReference type="GO" id="GO:0006508">
    <property type="term" value="P:proteolysis"/>
    <property type="evidence" value="ECO:0007669"/>
    <property type="project" value="UniProtKB-KW"/>
</dbReference>
<dbReference type="InterPro" id="IPR006026">
    <property type="entry name" value="Peptidase_Metallo"/>
</dbReference>
<keyword evidence="1" id="KW-0862">Zinc</keyword>
<dbReference type="InterPro" id="IPR024079">
    <property type="entry name" value="MetalloPept_cat_dom_sf"/>
</dbReference>
<dbReference type="GO" id="GO:0008270">
    <property type="term" value="F:zinc ion binding"/>
    <property type="evidence" value="ECO:0007669"/>
    <property type="project" value="UniProtKB-UniRule"/>
</dbReference>
<comment type="caution">
    <text evidence="1">Lacks conserved residue(s) required for the propagation of feature annotation.</text>
</comment>
<dbReference type="EMBL" id="SDEE01000498">
    <property type="protein sequence ID" value="RXW15892.1"/>
    <property type="molecule type" value="Genomic_DNA"/>
</dbReference>
<keyword evidence="4" id="KW-1185">Reference proteome</keyword>
<comment type="caution">
    <text evidence="3">The sequence shown here is derived from an EMBL/GenBank/DDBJ whole genome shotgun (WGS) entry which is preliminary data.</text>
</comment>
<evidence type="ECO:0000256" key="1">
    <source>
        <dbReference type="PROSITE-ProRule" id="PRU01211"/>
    </source>
</evidence>
<dbReference type="SUPFAM" id="SSF55486">
    <property type="entry name" value="Metalloproteases ('zincins'), catalytic domain"/>
    <property type="match status" value="1"/>
</dbReference>
<feature type="active site" evidence="1">
    <location>
        <position position="151"/>
    </location>
</feature>
<comment type="cofactor">
    <cofactor evidence="1">
        <name>Zn(2+)</name>
        <dbReference type="ChEBI" id="CHEBI:29105"/>
    </cofactor>
    <text evidence="1">Binds 1 zinc ion per subunit.</text>
</comment>
<accession>A0A4Q2DAD1</accession>
<dbReference type="Proteomes" id="UP000290288">
    <property type="component" value="Unassembled WGS sequence"/>
</dbReference>
<evidence type="ECO:0000313" key="3">
    <source>
        <dbReference type="EMBL" id="RXW15892.1"/>
    </source>
</evidence>
<keyword evidence="1" id="KW-0482">Metalloprotease</keyword>
<name>A0A4Q2DAD1_9AGAR</name>
<keyword evidence="1" id="KW-0378">Hydrolase</keyword>
<dbReference type="SMART" id="SM00235">
    <property type="entry name" value="ZnMc"/>
    <property type="match status" value="1"/>
</dbReference>
<dbReference type="PANTHER" id="PTHR10127:SF850">
    <property type="entry name" value="METALLOENDOPEPTIDASE"/>
    <property type="match status" value="1"/>
</dbReference>
<dbReference type="PANTHER" id="PTHR10127">
    <property type="entry name" value="DISCOIDIN, CUB, EGF, LAMININ , AND ZINC METALLOPROTEASE DOMAIN CONTAINING"/>
    <property type="match status" value="1"/>
</dbReference>